<dbReference type="PANTHER" id="PTHR46796:SF7">
    <property type="entry name" value="ARAC FAMILY TRANSCRIPTIONAL REGULATOR"/>
    <property type="match status" value="1"/>
</dbReference>
<keyword evidence="2" id="KW-0238">DNA-binding</keyword>
<proteinExistence type="predicted"/>
<dbReference type="PROSITE" id="PS01124">
    <property type="entry name" value="HTH_ARAC_FAMILY_2"/>
    <property type="match status" value="1"/>
</dbReference>
<reference evidence="6" key="2">
    <citation type="journal article" date="2021" name="PeerJ">
        <title>Extensive microbial diversity within the chicken gut microbiome revealed by metagenomics and culture.</title>
        <authorList>
            <person name="Gilroy R."/>
            <person name="Ravi A."/>
            <person name="Getino M."/>
            <person name="Pursley I."/>
            <person name="Horton D.L."/>
            <person name="Alikhan N.F."/>
            <person name="Baker D."/>
            <person name="Gharbi K."/>
            <person name="Hall N."/>
            <person name="Watson M."/>
            <person name="Adriaenssens E.M."/>
            <person name="Foster-Nyarko E."/>
            <person name="Jarju S."/>
            <person name="Secka A."/>
            <person name="Antonio M."/>
            <person name="Oren A."/>
            <person name="Chaudhuri R.R."/>
            <person name="La Ragione R."/>
            <person name="Hildebrand F."/>
            <person name="Pallen M.J."/>
        </authorList>
    </citation>
    <scope>NUCLEOTIDE SEQUENCE</scope>
    <source>
        <strain evidence="6">ChiBcec2-4451</strain>
    </source>
</reference>
<keyword evidence="4" id="KW-0804">Transcription</keyword>
<comment type="caution">
    <text evidence="6">The sequence shown here is derived from an EMBL/GenBank/DDBJ whole genome shotgun (WGS) entry which is preliminary data.</text>
</comment>
<dbReference type="InterPro" id="IPR037923">
    <property type="entry name" value="HTH-like"/>
</dbReference>
<keyword evidence="1" id="KW-0805">Transcription regulation</keyword>
<evidence type="ECO:0000313" key="7">
    <source>
        <dbReference type="Proteomes" id="UP000886723"/>
    </source>
</evidence>
<evidence type="ECO:0000256" key="4">
    <source>
        <dbReference type="ARBA" id="ARBA00023163"/>
    </source>
</evidence>
<dbReference type="Pfam" id="PF12833">
    <property type="entry name" value="HTH_18"/>
    <property type="match status" value="1"/>
</dbReference>
<dbReference type="InterPro" id="IPR018060">
    <property type="entry name" value="HTH_AraC"/>
</dbReference>
<dbReference type="InterPro" id="IPR009057">
    <property type="entry name" value="Homeodomain-like_sf"/>
</dbReference>
<reference evidence="6" key="1">
    <citation type="submission" date="2020-10" db="EMBL/GenBank/DDBJ databases">
        <authorList>
            <person name="Gilroy R."/>
        </authorList>
    </citation>
    <scope>NUCLEOTIDE SEQUENCE</scope>
    <source>
        <strain evidence="6">ChiBcec2-4451</strain>
    </source>
</reference>
<protein>
    <submittedName>
        <fullName evidence="6">Helix-turn-helix transcriptional regulator</fullName>
    </submittedName>
</protein>
<dbReference type="PROSITE" id="PS00041">
    <property type="entry name" value="HTH_ARAC_FAMILY_1"/>
    <property type="match status" value="1"/>
</dbReference>
<feature type="domain" description="HTH araC/xylS-type" evidence="5">
    <location>
        <begin position="158"/>
        <end position="256"/>
    </location>
</feature>
<dbReference type="Gene3D" id="1.10.10.60">
    <property type="entry name" value="Homeodomain-like"/>
    <property type="match status" value="2"/>
</dbReference>
<accession>A0A9D1NRS2</accession>
<evidence type="ECO:0000313" key="6">
    <source>
        <dbReference type="EMBL" id="HIV11764.1"/>
    </source>
</evidence>
<evidence type="ECO:0000256" key="3">
    <source>
        <dbReference type="ARBA" id="ARBA00023159"/>
    </source>
</evidence>
<dbReference type="AlphaFoldDB" id="A0A9D1NRS2"/>
<dbReference type="GO" id="GO:0003700">
    <property type="term" value="F:DNA-binding transcription factor activity"/>
    <property type="evidence" value="ECO:0007669"/>
    <property type="project" value="InterPro"/>
</dbReference>
<dbReference type="SUPFAM" id="SSF51215">
    <property type="entry name" value="Regulatory protein AraC"/>
    <property type="match status" value="1"/>
</dbReference>
<dbReference type="InterPro" id="IPR050204">
    <property type="entry name" value="AraC_XylS_family_regulators"/>
</dbReference>
<dbReference type="EMBL" id="DVON01000027">
    <property type="protein sequence ID" value="HIV11764.1"/>
    <property type="molecule type" value="Genomic_DNA"/>
</dbReference>
<dbReference type="InterPro" id="IPR020449">
    <property type="entry name" value="Tscrpt_reg_AraC-type_HTH"/>
</dbReference>
<dbReference type="PANTHER" id="PTHR46796">
    <property type="entry name" value="HTH-TYPE TRANSCRIPTIONAL ACTIVATOR RHAS-RELATED"/>
    <property type="match status" value="1"/>
</dbReference>
<sequence length="260" mass="30893">MFEIHYCEYNRTNSDCDRIYRPQGSGDYLFLLLKTPMKFRMDGKITILRENACILYTPGVCQDYQAVRKFRNSYMHFSTDLALEKKYPIPENRPFYPADVSAIDDLLKEIQREYLEKAPYYQEKIRLLTESLILLISRFLNHPAPSSPQDATLLQTFQALRLEMLESCQEDWSIDRLLARCSMGKSQFYRYYRLFFHTTPKAELMAARMDKARILLTNRALQVQQVARLCGFPSIQHFTRYFRRQFGCSPGQFQHRERQP</sequence>
<dbReference type="InterPro" id="IPR018062">
    <property type="entry name" value="HTH_AraC-typ_CS"/>
</dbReference>
<gene>
    <name evidence="6" type="ORF">IAA63_01305</name>
</gene>
<dbReference type="PRINTS" id="PR00032">
    <property type="entry name" value="HTHARAC"/>
</dbReference>
<evidence type="ECO:0000256" key="1">
    <source>
        <dbReference type="ARBA" id="ARBA00023015"/>
    </source>
</evidence>
<evidence type="ECO:0000256" key="2">
    <source>
        <dbReference type="ARBA" id="ARBA00023125"/>
    </source>
</evidence>
<dbReference type="SUPFAM" id="SSF46689">
    <property type="entry name" value="Homeodomain-like"/>
    <property type="match status" value="1"/>
</dbReference>
<name>A0A9D1NRS2_9FIRM</name>
<organism evidence="6 7">
    <name type="scientific">Candidatus Pullilachnospira stercoravium</name>
    <dbReference type="NCBI Taxonomy" id="2840913"/>
    <lineage>
        <taxon>Bacteria</taxon>
        <taxon>Bacillati</taxon>
        <taxon>Bacillota</taxon>
        <taxon>Clostridia</taxon>
        <taxon>Lachnospirales</taxon>
        <taxon>Lachnospiraceae</taxon>
        <taxon>Lachnospiraceae incertae sedis</taxon>
        <taxon>Candidatus Pullilachnospira</taxon>
    </lineage>
</organism>
<keyword evidence="3" id="KW-0010">Activator</keyword>
<dbReference type="GO" id="GO:0043565">
    <property type="term" value="F:sequence-specific DNA binding"/>
    <property type="evidence" value="ECO:0007669"/>
    <property type="project" value="InterPro"/>
</dbReference>
<dbReference type="Proteomes" id="UP000886723">
    <property type="component" value="Unassembled WGS sequence"/>
</dbReference>
<evidence type="ECO:0000259" key="5">
    <source>
        <dbReference type="PROSITE" id="PS01124"/>
    </source>
</evidence>
<dbReference type="SMART" id="SM00342">
    <property type="entry name" value="HTH_ARAC"/>
    <property type="match status" value="1"/>
</dbReference>